<evidence type="ECO:0000313" key="2">
    <source>
        <dbReference type="Proteomes" id="UP000188320"/>
    </source>
</evidence>
<dbReference type="AlphaFoldDB" id="A0A1R1PXY6"/>
<dbReference type="Proteomes" id="UP000188320">
    <property type="component" value="Unassembled WGS sequence"/>
</dbReference>
<gene>
    <name evidence="1" type="ORF">AX774_g651</name>
</gene>
<protein>
    <submittedName>
        <fullName evidence="1">Uncharacterized protein</fullName>
    </submittedName>
</protein>
<proteinExistence type="predicted"/>
<dbReference type="EMBL" id="LSSK01000044">
    <property type="protein sequence ID" value="OMH85777.1"/>
    <property type="molecule type" value="Genomic_DNA"/>
</dbReference>
<comment type="caution">
    <text evidence="1">The sequence shown here is derived from an EMBL/GenBank/DDBJ whole genome shotgun (WGS) entry which is preliminary data.</text>
</comment>
<reference evidence="2" key="1">
    <citation type="submission" date="2017-01" db="EMBL/GenBank/DDBJ databases">
        <authorList>
            <person name="Wang Y."/>
            <person name="White M."/>
            <person name="Kvist S."/>
            <person name="Moncalvo J.-M."/>
        </authorList>
    </citation>
    <scope>NUCLEOTIDE SEQUENCE [LARGE SCALE GENOMIC DNA]</scope>
    <source>
        <strain evidence="2">COL-18-3</strain>
    </source>
</reference>
<keyword evidence="2" id="KW-1185">Reference proteome</keyword>
<evidence type="ECO:0000313" key="1">
    <source>
        <dbReference type="EMBL" id="OMH85777.1"/>
    </source>
</evidence>
<organism evidence="1 2">
    <name type="scientific">Zancudomyces culisetae</name>
    <name type="common">Gut fungus</name>
    <name type="synonym">Smittium culisetae</name>
    <dbReference type="NCBI Taxonomy" id="1213189"/>
    <lineage>
        <taxon>Eukaryota</taxon>
        <taxon>Fungi</taxon>
        <taxon>Fungi incertae sedis</taxon>
        <taxon>Zoopagomycota</taxon>
        <taxon>Kickxellomycotina</taxon>
        <taxon>Harpellomycetes</taxon>
        <taxon>Harpellales</taxon>
        <taxon>Legeriomycetaceae</taxon>
        <taxon>Zancudomyces</taxon>
    </lineage>
</organism>
<sequence>MNQVIKNNSMAIERLDDIGQNCEEDKRLTAFHATTHLHTRRTVLLNTLVSLCTTNAATDALIKSYDLTIVKSSLAHFMC</sequence>
<accession>A0A1R1PXY6</accession>
<name>A0A1R1PXY6_ZANCU</name>